<accession>A0AAV4WNU0</accession>
<protein>
    <submittedName>
        <fullName evidence="1">Uncharacterized protein</fullName>
    </submittedName>
</protein>
<evidence type="ECO:0000313" key="2">
    <source>
        <dbReference type="Proteomes" id="UP001054837"/>
    </source>
</evidence>
<comment type="caution">
    <text evidence="1">The sequence shown here is derived from an EMBL/GenBank/DDBJ whole genome shotgun (WGS) entry which is preliminary data.</text>
</comment>
<name>A0AAV4WNU0_9ARAC</name>
<reference evidence="1 2" key="1">
    <citation type="submission" date="2021-06" db="EMBL/GenBank/DDBJ databases">
        <title>Caerostris darwini draft genome.</title>
        <authorList>
            <person name="Kono N."/>
            <person name="Arakawa K."/>
        </authorList>
    </citation>
    <scope>NUCLEOTIDE SEQUENCE [LARGE SCALE GENOMIC DNA]</scope>
</reference>
<dbReference type="Proteomes" id="UP001054837">
    <property type="component" value="Unassembled WGS sequence"/>
</dbReference>
<keyword evidence="2" id="KW-1185">Reference proteome</keyword>
<evidence type="ECO:0000313" key="1">
    <source>
        <dbReference type="EMBL" id="GIY83145.1"/>
    </source>
</evidence>
<dbReference type="EMBL" id="BPLQ01014785">
    <property type="protein sequence ID" value="GIY83145.1"/>
    <property type="molecule type" value="Genomic_DNA"/>
</dbReference>
<dbReference type="AlphaFoldDB" id="A0AAV4WNU0"/>
<gene>
    <name evidence="1" type="ORF">CDAR_513951</name>
</gene>
<sequence length="91" mass="11080">MDECDTLDRLEGNWSRNNAVFNNLFTLPWDSFQAHFTNKMKAMCLEMKRKMVVRLGGRTSMLQPPDIYLIKLFKDRHRFKWIEWLWQKSKP</sequence>
<proteinExistence type="predicted"/>
<organism evidence="1 2">
    <name type="scientific">Caerostris darwini</name>
    <dbReference type="NCBI Taxonomy" id="1538125"/>
    <lineage>
        <taxon>Eukaryota</taxon>
        <taxon>Metazoa</taxon>
        <taxon>Ecdysozoa</taxon>
        <taxon>Arthropoda</taxon>
        <taxon>Chelicerata</taxon>
        <taxon>Arachnida</taxon>
        <taxon>Araneae</taxon>
        <taxon>Araneomorphae</taxon>
        <taxon>Entelegynae</taxon>
        <taxon>Araneoidea</taxon>
        <taxon>Araneidae</taxon>
        <taxon>Caerostris</taxon>
    </lineage>
</organism>